<organism evidence="1 2">
    <name type="scientific">Calocera cornea HHB12733</name>
    <dbReference type="NCBI Taxonomy" id="1353952"/>
    <lineage>
        <taxon>Eukaryota</taxon>
        <taxon>Fungi</taxon>
        <taxon>Dikarya</taxon>
        <taxon>Basidiomycota</taxon>
        <taxon>Agaricomycotina</taxon>
        <taxon>Dacrymycetes</taxon>
        <taxon>Dacrymycetales</taxon>
        <taxon>Dacrymycetaceae</taxon>
        <taxon>Calocera</taxon>
    </lineage>
</organism>
<accession>A0A165G4K6</accession>
<protein>
    <submittedName>
        <fullName evidence="1">Uncharacterized protein</fullName>
    </submittedName>
</protein>
<keyword evidence="2" id="KW-1185">Reference proteome</keyword>
<dbReference type="EMBL" id="KV423961">
    <property type="protein sequence ID" value="KZT57590.1"/>
    <property type="molecule type" value="Genomic_DNA"/>
</dbReference>
<sequence>MILYETLLEMHCVNHTGAPGVRSFAGRSPSLNLGCSVVEGRKREWSAWTGQPVRPV</sequence>
<evidence type="ECO:0000313" key="2">
    <source>
        <dbReference type="Proteomes" id="UP000076842"/>
    </source>
</evidence>
<gene>
    <name evidence="1" type="ORF">CALCODRAFT_274392</name>
</gene>
<evidence type="ECO:0000313" key="1">
    <source>
        <dbReference type="EMBL" id="KZT57590.1"/>
    </source>
</evidence>
<dbReference type="Proteomes" id="UP000076842">
    <property type="component" value="Unassembled WGS sequence"/>
</dbReference>
<proteinExistence type="predicted"/>
<name>A0A165G4K6_9BASI</name>
<dbReference type="InParanoid" id="A0A165G4K6"/>
<dbReference type="AlphaFoldDB" id="A0A165G4K6"/>
<reference evidence="1 2" key="1">
    <citation type="journal article" date="2016" name="Mol. Biol. Evol.">
        <title>Comparative Genomics of Early-Diverging Mushroom-Forming Fungi Provides Insights into the Origins of Lignocellulose Decay Capabilities.</title>
        <authorList>
            <person name="Nagy L.G."/>
            <person name="Riley R."/>
            <person name="Tritt A."/>
            <person name="Adam C."/>
            <person name="Daum C."/>
            <person name="Floudas D."/>
            <person name="Sun H."/>
            <person name="Yadav J.S."/>
            <person name="Pangilinan J."/>
            <person name="Larsson K.H."/>
            <person name="Matsuura K."/>
            <person name="Barry K."/>
            <person name="Labutti K."/>
            <person name="Kuo R."/>
            <person name="Ohm R.A."/>
            <person name="Bhattacharya S.S."/>
            <person name="Shirouzu T."/>
            <person name="Yoshinaga Y."/>
            <person name="Martin F.M."/>
            <person name="Grigoriev I.V."/>
            <person name="Hibbett D.S."/>
        </authorList>
    </citation>
    <scope>NUCLEOTIDE SEQUENCE [LARGE SCALE GENOMIC DNA]</scope>
    <source>
        <strain evidence="1 2">HHB12733</strain>
    </source>
</reference>